<feature type="domain" description="CHAT" evidence="2">
    <location>
        <begin position="629"/>
        <end position="889"/>
    </location>
</feature>
<evidence type="ECO:0000313" key="3">
    <source>
        <dbReference type="EMBL" id="SNQ49428.1"/>
    </source>
</evidence>
<keyword evidence="4" id="KW-1185">Reference proteome</keyword>
<feature type="region of interest" description="Disordered" evidence="1">
    <location>
        <begin position="336"/>
        <end position="359"/>
    </location>
</feature>
<name>A0A2I2KUU3_9ACTN</name>
<protein>
    <recommendedName>
        <fullName evidence="2">CHAT domain-containing protein</fullName>
    </recommendedName>
</protein>
<dbReference type="InterPro" id="IPR024983">
    <property type="entry name" value="CHAT_dom"/>
</dbReference>
<dbReference type="AlphaFoldDB" id="A0A2I2KUU3"/>
<proteinExistence type="predicted"/>
<gene>
    <name evidence="3" type="ORF">FRACA_330031</name>
</gene>
<sequence>MLAPGFPLADAIAAADAALGRRNAPAVDAAYAAATLLVAPGTTTTDSDGRGHDLWMAVAVDHLVALRRLGAVTRGLRRCEDYLGRAAAAGVDPSLLLQERMQLRDCAADPRGAAADAAAMRRLAASGKRPISAAQDGRLLRAEASAAAAAGDAVTASRLLDDAERALRAAGCADVSIIDRDRALLRVRQGAEPDVGGALAEMLDGEWPETVESQFRLAFALKRQLHFEAAARVMTTVTGNPDLDPALRLPALYELVTLLLTMRDDRAAHALRPLLDAAAASWPDPAGAARKIALLLSSAPAPAPDPAPDPEPERAVRQVQRLIAADRLTEAESRLARLTPPADPLAAEPATDPGAGRTGTSTIEAAQEARDRAEWYLVAGELQLARYRQLRRPELLQAAVDDLGRAVRATAGRAWLTEVRILATRLLGEAHHWRAEYGQASARWAQAHQLEERLAGRQISDAVRVGMLAPVPDEHDERVRFAAERTAENAEGAAATAALVVAMEAARGAAILGGILPAEAGLTRDLPPPDDHRSAWAWIRATADRLPRSQVVWMMHATPLRVHHAVIGPNLLHHIAVDCRRGELGDAVDDLMGSWSAGTLESAVGRAAFDAGTRDIAARLDVAAVVRHLPPDIRRIALVVGGVLADVPFAALPLAVPVRSAGATAGRAMPLGLRFALSDLPCLSARSPLSRRSRRVRGDRSLLVDPAGEGITPARGIHAQVLDGARATPAELAATLARRRHRQVRLDCHGRYDPLDEAGRWLQLRPEDASGRLPPEALQAMDLHGCGTLVLGACESGMATRTGRDERLGFVRAALHAGAASVVAARWAAADPVAAAVLDRFHHHLRRRTRDVALWQAQLDVCRAAPDRQVLDCAPDHPARWACWTLYGDAGWQTGAGVARRGLRRAADHAPIRRR</sequence>
<dbReference type="EMBL" id="FZMO01000257">
    <property type="protein sequence ID" value="SNQ49428.1"/>
    <property type="molecule type" value="Genomic_DNA"/>
</dbReference>
<evidence type="ECO:0000256" key="1">
    <source>
        <dbReference type="SAM" id="MobiDB-lite"/>
    </source>
</evidence>
<accession>A0A2I2KUU3</accession>
<evidence type="ECO:0000313" key="4">
    <source>
        <dbReference type="Proteomes" id="UP000234331"/>
    </source>
</evidence>
<dbReference type="Pfam" id="PF12770">
    <property type="entry name" value="CHAT"/>
    <property type="match status" value="1"/>
</dbReference>
<organism evidence="3 4">
    <name type="scientific">Frankia canadensis</name>
    <dbReference type="NCBI Taxonomy" id="1836972"/>
    <lineage>
        <taxon>Bacteria</taxon>
        <taxon>Bacillati</taxon>
        <taxon>Actinomycetota</taxon>
        <taxon>Actinomycetes</taxon>
        <taxon>Frankiales</taxon>
        <taxon>Frankiaceae</taxon>
        <taxon>Frankia</taxon>
    </lineage>
</organism>
<dbReference type="Proteomes" id="UP000234331">
    <property type="component" value="Unassembled WGS sequence"/>
</dbReference>
<reference evidence="3 4" key="1">
    <citation type="submission" date="2017-06" db="EMBL/GenBank/DDBJ databases">
        <authorList>
            <person name="Kim H.J."/>
            <person name="Triplett B.A."/>
        </authorList>
    </citation>
    <scope>NUCLEOTIDE SEQUENCE [LARGE SCALE GENOMIC DNA]</scope>
    <source>
        <strain evidence="3">FRACA_ARgP5</strain>
    </source>
</reference>
<evidence type="ECO:0000259" key="2">
    <source>
        <dbReference type="Pfam" id="PF12770"/>
    </source>
</evidence>